<feature type="compositionally biased region" description="Low complexity" evidence="2">
    <location>
        <begin position="631"/>
        <end position="649"/>
    </location>
</feature>
<dbReference type="OrthoDB" id="10264588at2759"/>
<comment type="caution">
    <text evidence="4">The sequence shown here is derived from an EMBL/GenBank/DDBJ whole genome shotgun (WGS) entry which is preliminary data.</text>
</comment>
<evidence type="ECO:0000313" key="5">
    <source>
        <dbReference type="Proteomes" id="UP000566819"/>
    </source>
</evidence>
<proteinExistence type="inferred from homology"/>
<dbReference type="PROSITE" id="PS50174">
    <property type="entry name" value="G_PATCH"/>
    <property type="match status" value="1"/>
</dbReference>
<dbReference type="Pfam" id="PF07842">
    <property type="entry name" value="GCFC"/>
    <property type="match status" value="1"/>
</dbReference>
<dbReference type="PANTHER" id="PTHR23329:SF1">
    <property type="entry name" value="TUFTELIN-INTERACTING PROTEIN 11"/>
    <property type="match status" value="1"/>
</dbReference>
<organism evidence="4 5">
    <name type="scientific">Cudoniella acicularis</name>
    <dbReference type="NCBI Taxonomy" id="354080"/>
    <lineage>
        <taxon>Eukaryota</taxon>
        <taxon>Fungi</taxon>
        <taxon>Dikarya</taxon>
        <taxon>Ascomycota</taxon>
        <taxon>Pezizomycotina</taxon>
        <taxon>Leotiomycetes</taxon>
        <taxon>Helotiales</taxon>
        <taxon>Tricladiaceae</taxon>
        <taxon>Cudoniella</taxon>
    </lineage>
</organism>
<feature type="compositionally biased region" description="Low complexity" evidence="2">
    <location>
        <begin position="139"/>
        <end position="149"/>
    </location>
</feature>
<dbReference type="InterPro" id="IPR045211">
    <property type="entry name" value="TFP11/STIP/Ntr1"/>
</dbReference>
<dbReference type="EMBL" id="JAAMPI010000183">
    <property type="protein sequence ID" value="KAF4634462.1"/>
    <property type="molecule type" value="Genomic_DNA"/>
</dbReference>
<evidence type="ECO:0000259" key="3">
    <source>
        <dbReference type="PROSITE" id="PS50174"/>
    </source>
</evidence>
<comment type="similarity">
    <text evidence="1">Belongs to the TFP11/STIP family.</text>
</comment>
<protein>
    <recommendedName>
        <fullName evidence="3">G-patch domain-containing protein</fullName>
    </recommendedName>
</protein>
<dbReference type="PANTHER" id="PTHR23329">
    <property type="entry name" value="TUFTELIN-INTERACTING PROTEIN 11-RELATED"/>
    <property type="match status" value="1"/>
</dbReference>
<sequence length="757" mass="85092">MSGLKRKDRPTGMSFAPQTLSSSGESSPEPEQKRPRPNENAPSTPKEKPAKPSSFSSGSFASRMMAKMGYKEGQGLGKEGQGRSGVIEVVQRPQGVGLGAVREKSKQEIEEEKRQAEIRGEKYVDSDEEKRKSRRKVKSGTSTGSSTPRRTPKPKYQTVNEAQRAAPGLHIPDAFAPILDMSAPTQRFLTSTSGLLTPTAGFETTEESETKKIARRAQKDLSDHVEEWKSLDERKAYIGMEILQERQRIAELQKSLDQFSLFVDTTQDILQASKDSQWDAVLSILEGADNFDISGVNEELRTTVVAAAHPFLSNAIEGWQPLEDPTLGGMTSQLSKIQHILGATPEASITTENNLISSHRKVRSTTAYESMIYKIIFPKIVSAINQGWDVHNPAPLQKLLDSWKGLLPAFVLSLTLDQAVVGKLDEAVSTWNPKKRRSHELPHLWLFPWLPYLSPHHSDPRSSTGLVTSVKRKFRQLIDTWDYRKGVIPGLSQWRDLLCRGTKHDQWTPLIMNHVLPSMSRFLKNEHNFKVDPTDQELYLSALQGIVAWEPILGTRIIGQVITETVFPMWHNVLYQWLTVVGPNEEIGQWFEWWRDSVFPEDIQNLKMIQEEFTKGHEMINQALDLGSKASTHLSAPTSSTPLPSTQPILPTPNTPKPQQPIQEETTFKHLIEDWCIENDLQLLPEKKVLHSAGPLYRVTAAGNGKNGTLVYFKGDSLWAITRKGKEGGQEQVEVRIEWESADARDALLEMAWRNVK</sequence>
<dbReference type="GO" id="GO:0000390">
    <property type="term" value="P:spliceosomal complex disassembly"/>
    <property type="evidence" value="ECO:0007669"/>
    <property type="project" value="InterPro"/>
</dbReference>
<feature type="region of interest" description="Disordered" evidence="2">
    <location>
        <begin position="1"/>
        <end position="167"/>
    </location>
</feature>
<dbReference type="SMART" id="SM00443">
    <property type="entry name" value="G_patch"/>
    <property type="match status" value="1"/>
</dbReference>
<gene>
    <name evidence="4" type="ORF">G7Y89_g3639</name>
</gene>
<dbReference type="Proteomes" id="UP000566819">
    <property type="component" value="Unassembled WGS sequence"/>
</dbReference>
<feature type="compositionally biased region" description="Pro residues" evidence="2">
    <location>
        <begin position="650"/>
        <end position="659"/>
    </location>
</feature>
<evidence type="ECO:0000313" key="4">
    <source>
        <dbReference type="EMBL" id="KAF4634462.1"/>
    </source>
</evidence>
<evidence type="ECO:0000256" key="1">
    <source>
        <dbReference type="ARBA" id="ARBA00010900"/>
    </source>
</evidence>
<dbReference type="AlphaFoldDB" id="A0A8H4RTY6"/>
<feature type="region of interest" description="Disordered" evidence="2">
    <location>
        <begin position="631"/>
        <end position="661"/>
    </location>
</feature>
<dbReference type="Pfam" id="PF01585">
    <property type="entry name" value="G-patch"/>
    <property type="match status" value="1"/>
</dbReference>
<dbReference type="GO" id="GO:0071008">
    <property type="term" value="C:U2-type post-mRNA release spliceosomal complex"/>
    <property type="evidence" value="ECO:0007669"/>
    <property type="project" value="TreeGrafter"/>
</dbReference>
<dbReference type="InterPro" id="IPR000467">
    <property type="entry name" value="G_patch_dom"/>
</dbReference>
<evidence type="ECO:0000256" key="2">
    <source>
        <dbReference type="SAM" id="MobiDB-lite"/>
    </source>
</evidence>
<name>A0A8H4RTY6_9HELO</name>
<feature type="compositionally biased region" description="Gly residues" evidence="2">
    <location>
        <begin position="72"/>
        <end position="83"/>
    </location>
</feature>
<accession>A0A8H4RTY6</accession>
<keyword evidence="5" id="KW-1185">Reference proteome</keyword>
<reference evidence="4 5" key="1">
    <citation type="submission" date="2020-03" db="EMBL/GenBank/DDBJ databases">
        <title>Draft Genome Sequence of Cudoniella acicularis.</title>
        <authorList>
            <person name="Buettner E."/>
            <person name="Kellner H."/>
        </authorList>
    </citation>
    <scope>NUCLEOTIDE SEQUENCE [LARGE SCALE GENOMIC DNA]</scope>
    <source>
        <strain evidence="4 5">DSM 108380</strain>
    </source>
</reference>
<feature type="domain" description="G-patch" evidence="3">
    <location>
        <begin position="57"/>
        <end position="103"/>
    </location>
</feature>
<dbReference type="GO" id="GO:0003676">
    <property type="term" value="F:nucleic acid binding"/>
    <property type="evidence" value="ECO:0007669"/>
    <property type="project" value="InterPro"/>
</dbReference>
<dbReference type="InterPro" id="IPR022783">
    <property type="entry name" value="GCFC_dom"/>
</dbReference>
<feature type="compositionally biased region" description="Basic and acidic residues" evidence="2">
    <location>
        <begin position="101"/>
        <end position="131"/>
    </location>
</feature>
<feature type="compositionally biased region" description="Low complexity" evidence="2">
    <location>
        <begin position="51"/>
        <end position="62"/>
    </location>
</feature>